<gene>
    <name evidence="2" type="ORF">BSFP_057530</name>
</gene>
<evidence type="ECO:0000256" key="1">
    <source>
        <dbReference type="SAM" id="MobiDB-lite"/>
    </source>
</evidence>
<dbReference type="EMBL" id="AP018112">
    <property type="protein sequence ID" value="BAX62885.1"/>
    <property type="molecule type" value="Genomic_DNA"/>
</dbReference>
<accession>A0A1Y1BSX1</accession>
<organism evidence="2 3">
    <name type="scientific">Burkholderia stabilis</name>
    <dbReference type="NCBI Taxonomy" id="95485"/>
    <lineage>
        <taxon>Bacteria</taxon>
        <taxon>Pseudomonadati</taxon>
        <taxon>Pseudomonadota</taxon>
        <taxon>Betaproteobacteria</taxon>
        <taxon>Burkholderiales</taxon>
        <taxon>Burkholderiaceae</taxon>
        <taxon>Burkholderia</taxon>
        <taxon>Burkholderia cepacia complex</taxon>
    </lineage>
</organism>
<proteinExistence type="predicted"/>
<dbReference type="Proteomes" id="UP000218432">
    <property type="component" value="Chromosome 2"/>
</dbReference>
<evidence type="ECO:0000313" key="3">
    <source>
        <dbReference type="Proteomes" id="UP000218432"/>
    </source>
</evidence>
<name>A0A1Y1BSX1_9BURK</name>
<dbReference type="RefSeq" id="WP_157776433.1">
    <property type="nucleotide sequence ID" value="NZ_AP018112.1"/>
</dbReference>
<sequence length="159" mass="18031">MIRKALGLVLVVCIVTVLSSLIRGWLPHSSPMAPAPSPEEVRQQEEKRQRDEQDKNMQVVTYAVIETLYKNMRDPDFFKLHSVYVLDNSTVLVSCVEYYARNGFGGMNREYAVGTSTHGDFKFSANNASVWNKMCANKPGSDFKIYGEYALKRIKILSN</sequence>
<dbReference type="AlphaFoldDB" id="A0A1Y1BSX1"/>
<feature type="compositionally biased region" description="Basic and acidic residues" evidence="1">
    <location>
        <begin position="39"/>
        <end position="54"/>
    </location>
</feature>
<reference evidence="2 3" key="1">
    <citation type="journal article" date="2017" name="Genome Announc.">
        <title>Complete Genome Sequence of Burkholderia stabilis FERMP-21014.</title>
        <authorList>
            <person name="Konishi K."/>
            <person name="Kumagai T."/>
            <person name="Sakasegawa S."/>
            <person name="Tamura T."/>
        </authorList>
    </citation>
    <scope>NUCLEOTIDE SEQUENCE [LARGE SCALE GENOMIC DNA]</scope>
    <source>
        <strain evidence="2 3">FERMP-21014</strain>
    </source>
</reference>
<protein>
    <submittedName>
        <fullName evidence="2">Uncharacterized protein</fullName>
    </submittedName>
</protein>
<feature type="region of interest" description="Disordered" evidence="1">
    <location>
        <begin position="31"/>
        <end position="54"/>
    </location>
</feature>
<evidence type="ECO:0000313" key="2">
    <source>
        <dbReference type="EMBL" id="BAX62885.1"/>
    </source>
</evidence>